<dbReference type="OrthoDB" id="9130422at2"/>
<protein>
    <recommendedName>
        <fullName evidence="3">DUF4864 domain-containing protein</fullName>
    </recommendedName>
</protein>
<dbReference type="Pfam" id="PF16156">
    <property type="entry name" value="DUF4864"/>
    <property type="match status" value="1"/>
</dbReference>
<dbReference type="Proteomes" id="UP000185783">
    <property type="component" value="Unassembled WGS sequence"/>
</dbReference>
<keyword evidence="2" id="KW-1185">Reference proteome</keyword>
<proteinExistence type="predicted"/>
<dbReference type="InterPro" id="IPR032347">
    <property type="entry name" value="DUF4864"/>
</dbReference>
<dbReference type="EMBL" id="LVVZ01000019">
    <property type="protein sequence ID" value="OKL43443.1"/>
    <property type="molecule type" value="Genomic_DNA"/>
</dbReference>
<evidence type="ECO:0000313" key="2">
    <source>
        <dbReference type="Proteomes" id="UP000185783"/>
    </source>
</evidence>
<evidence type="ECO:0008006" key="3">
    <source>
        <dbReference type="Google" id="ProtNLM"/>
    </source>
</evidence>
<reference evidence="1 2" key="1">
    <citation type="submission" date="2016-03" db="EMBL/GenBank/DDBJ databases">
        <title>Genome sequence of Nesiotobacter sp. nov., a moderately halophilic alphaproteobacterium isolated from the Yellow Sea, China.</title>
        <authorList>
            <person name="Zhang G."/>
            <person name="Zhang R."/>
        </authorList>
    </citation>
    <scope>NUCLEOTIDE SEQUENCE [LARGE SCALE GENOMIC DNA]</scope>
    <source>
        <strain evidence="1 2">WB1-6</strain>
    </source>
</reference>
<comment type="caution">
    <text evidence="1">The sequence shown here is derived from an EMBL/GenBank/DDBJ whole genome shotgun (WGS) entry which is preliminary data.</text>
</comment>
<organism evidence="1 2">
    <name type="scientific">Pseudovibrio exalbescens</name>
    <dbReference type="NCBI Taxonomy" id="197461"/>
    <lineage>
        <taxon>Bacteria</taxon>
        <taxon>Pseudomonadati</taxon>
        <taxon>Pseudomonadota</taxon>
        <taxon>Alphaproteobacteria</taxon>
        <taxon>Hyphomicrobiales</taxon>
        <taxon>Stappiaceae</taxon>
        <taxon>Pseudovibrio</taxon>
    </lineage>
</organism>
<dbReference type="RefSeq" id="WP_051269013.1">
    <property type="nucleotide sequence ID" value="NZ_LVVZ01000019.1"/>
</dbReference>
<gene>
    <name evidence="1" type="ORF">A3843_12380</name>
</gene>
<dbReference type="STRING" id="197461.A3843_12380"/>
<name>A0A1U7JFC8_9HYPH</name>
<dbReference type="AlphaFoldDB" id="A0A1U7JFC8"/>
<evidence type="ECO:0000313" key="1">
    <source>
        <dbReference type="EMBL" id="OKL43443.1"/>
    </source>
</evidence>
<accession>A0A1U7JFC8</accession>
<sequence>MRYGLFALLFILIGITAHTDKARADETSPGDEIKTIILEQLNAFKQSDAVKAYSYAANAIKAQFPSPQVFIQMVRSGYGPLFSAREIGFGKTIEADEGFYQEVWLSDRNGDSWLGIYRMNQFEGDWKINGVLLKKSQSTAS</sequence>